<evidence type="ECO:0000313" key="2">
    <source>
        <dbReference type="EMBL" id="KAG1802908.1"/>
    </source>
</evidence>
<feature type="compositionally biased region" description="Polar residues" evidence="1">
    <location>
        <begin position="199"/>
        <end position="234"/>
    </location>
</feature>
<dbReference type="GeneID" id="64599538"/>
<organism evidence="2 3">
    <name type="scientific">Suillus plorans</name>
    <dbReference type="NCBI Taxonomy" id="116603"/>
    <lineage>
        <taxon>Eukaryota</taxon>
        <taxon>Fungi</taxon>
        <taxon>Dikarya</taxon>
        <taxon>Basidiomycota</taxon>
        <taxon>Agaricomycotina</taxon>
        <taxon>Agaricomycetes</taxon>
        <taxon>Agaricomycetidae</taxon>
        <taxon>Boletales</taxon>
        <taxon>Suillineae</taxon>
        <taxon>Suillaceae</taxon>
        <taxon>Suillus</taxon>
    </lineage>
</organism>
<keyword evidence="3" id="KW-1185">Reference proteome</keyword>
<protein>
    <submittedName>
        <fullName evidence="2">Uncharacterized protein</fullName>
    </submittedName>
</protein>
<proteinExistence type="predicted"/>
<accession>A0A9P7DU13</accession>
<dbReference type="OrthoDB" id="2672156at2759"/>
<dbReference type="EMBL" id="JABBWE010000005">
    <property type="protein sequence ID" value="KAG1802908.1"/>
    <property type="molecule type" value="Genomic_DNA"/>
</dbReference>
<feature type="region of interest" description="Disordered" evidence="1">
    <location>
        <begin position="190"/>
        <end position="239"/>
    </location>
</feature>
<dbReference type="Proteomes" id="UP000719766">
    <property type="component" value="Unassembled WGS sequence"/>
</dbReference>
<reference evidence="2" key="1">
    <citation type="journal article" date="2020" name="New Phytol.">
        <title>Comparative genomics reveals dynamic genome evolution in host specialist ectomycorrhizal fungi.</title>
        <authorList>
            <person name="Lofgren L.A."/>
            <person name="Nguyen N.H."/>
            <person name="Vilgalys R."/>
            <person name="Ruytinx J."/>
            <person name="Liao H.L."/>
            <person name="Branco S."/>
            <person name="Kuo A."/>
            <person name="LaButti K."/>
            <person name="Lipzen A."/>
            <person name="Andreopoulos W."/>
            <person name="Pangilinan J."/>
            <person name="Riley R."/>
            <person name="Hundley H."/>
            <person name="Na H."/>
            <person name="Barry K."/>
            <person name="Grigoriev I.V."/>
            <person name="Stajich J.E."/>
            <person name="Kennedy P.G."/>
        </authorList>
    </citation>
    <scope>NUCLEOTIDE SEQUENCE</scope>
    <source>
        <strain evidence="2">S12</strain>
    </source>
</reference>
<gene>
    <name evidence="2" type="ORF">HD556DRAFT_1437968</name>
</gene>
<comment type="caution">
    <text evidence="2">The sequence shown here is derived from an EMBL/GenBank/DDBJ whole genome shotgun (WGS) entry which is preliminary data.</text>
</comment>
<dbReference type="AlphaFoldDB" id="A0A9P7DU13"/>
<evidence type="ECO:0000313" key="3">
    <source>
        <dbReference type="Proteomes" id="UP000719766"/>
    </source>
</evidence>
<dbReference type="RefSeq" id="XP_041165805.1">
    <property type="nucleotide sequence ID" value="XM_041305774.1"/>
</dbReference>
<sequence length="262" mass="29353">MVTCINPVFHPCIAAQRATNELVVYAREVGQVVTIAYPQTSQGYRVTPEGFFYWLERRGLTFECFCGIVSSQPTPARFIHEFISGDVVVRCNDVNNRCGFYLNLNNIRATALLTSRYKNILTRWRSSILDLPALIATFRDTFGQQPYSLTEVAPIFTGYCGIHESIFPGYPQLRGGISHSAICTPTPHTPRKAIHQHRQQPYTKTSSKVSLARQSATKVASHEITGSSRSNKPQLSAHERDVLTRLSMGMGERSVGTVRRRS</sequence>
<name>A0A9P7DU13_9AGAM</name>
<evidence type="ECO:0000256" key="1">
    <source>
        <dbReference type="SAM" id="MobiDB-lite"/>
    </source>
</evidence>